<protein>
    <recommendedName>
        <fullName evidence="3">Malate dehydrogenase</fullName>
    </recommendedName>
</protein>
<evidence type="ECO:0000313" key="1">
    <source>
        <dbReference type="EMBL" id="PZP53782.1"/>
    </source>
</evidence>
<sequence length="159" mass="18135">MLAEPASALQLLEQICKRFHSAARQLNARHDDRPTLSIVDEYDVQDLMHALLRIHFEDIREEEWTPSFAGASSRQDFLLKNERIVVEIKKTRPTLKAKQLGEELIVDIARYGSHPDCDCLVCFVYDPEARIANPIGLERDLEALASDKLKVKVIISPKN</sequence>
<evidence type="ECO:0008006" key="3">
    <source>
        <dbReference type="Google" id="ProtNLM"/>
    </source>
</evidence>
<dbReference type="EMBL" id="QFOL01000010">
    <property type="protein sequence ID" value="PZP53782.1"/>
    <property type="molecule type" value="Genomic_DNA"/>
</dbReference>
<accession>A0A2W5HE21</accession>
<proteinExistence type="predicted"/>
<dbReference type="Pfam" id="PF18742">
    <property type="entry name" value="DpnII-MboI"/>
    <property type="match status" value="1"/>
</dbReference>
<gene>
    <name evidence="1" type="ORF">DI595_02340</name>
</gene>
<reference evidence="1 2" key="1">
    <citation type="submission" date="2017-08" db="EMBL/GenBank/DDBJ databases">
        <title>Infants hospitalized years apart are colonized by the same room-sourced microbial strains.</title>
        <authorList>
            <person name="Brooks B."/>
            <person name="Olm M.R."/>
            <person name="Firek B.A."/>
            <person name="Baker R."/>
            <person name="Thomas B.C."/>
            <person name="Morowitz M.J."/>
            <person name="Banfield J.F."/>
        </authorList>
    </citation>
    <scope>NUCLEOTIDE SEQUENCE [LARGE SCALE GENOMIC DNA]</scope>
    <source>
        <strain evidence="1">S2_009_000_R2_73</strain>
    </source>
</reference>
<comment type="caution">
    <text evidence="1">The sequence shown here is derived from an EMBL/GenBank/DDBJ whole genome shotgun (WGS) entry which is preliminary data.</text>
</comment>
<dbReference type="AlphaFoldDB" id="A0A2W5HE21"/>
<evidence type="ECO:0000313" key="2">
    <source>
        <dbReference type="Proteomes" id="UP000249769"/>
    </source>
</evidence>
<dbReference type="Proteomes" id="UP000249769">
    <property type="component" value="Unassembled WGS sequence"/>
</dbReference>
<name>A0A2W5HE21_9HYPH</name>
<organism evidence="1 2">
    <name type="scientific">Agrobacterium fabrum</name>
    <dbReference type="NCBI Taxonomy" id="1176649"/>
    <lineage>
        <taxon>Bacteria</taxon>
        <taxon>Pseudomonadati</taxon>
        <taxon>Pseudomonadota</taxon>
        <taxon>Alphaproteobacteria</taxon>
        <taxon>Hyphomicrobiales</taxon>
        <taxon>Rhizobiaceae</taxon>
        <taxon>Rhizobium/Agrobacterium group</taxon>
        <taxon>Agrobacterium</taxon>
        <taxon>Agrobacterium tumefaciens complex</taxon>
    </lineage>
</organism>